<evidence type="ECO:0000313" key="2">
    <source>
        <dbReference type="Proteomes" id="UP000199533"/>
    </source>
</evidence>
<dbReference type="RefSeq" id="WP_090701819.1">
    <property type="nucleotide sequence ID" value="NZ_FOSP01000029.1"/>
</dbReference>
<gene>
    <name evidence="1" type="ORF">SAMN05216302_102946</name>
</gene>
<dbReference type="EMBL" id="FOSP01000029">
    <property type="protein sequence ID" value="SFL07105.1"/>
    <property type="molecule type" value="Genomic_DNA"/>
</dbReference>
<dbReference type="GO" id="GO:0004177">
    <property type="term" value="F:aminopeptidase activity"/>
    <property type="evidence" value="ECO:0007669"/>
    <property type="project" value="TreeGrafter"/>
</dbReference>
<dbReference type="OrthoDB" id="9786424at2"/>
<dbReference type="AlphaFoldDB" id="A0A1I4EMZ4"/>
<protein>
    <recommendedName>
        <fullName evidence="3">Zinc-dependent peptidase</fullName>
    </recommendedName>
</protein>
<dbReference type="GO" id="GO:0005829">
    <property type="term" value="C:cytosol"/>
    <property type="evidence" value="ECO:0007669"/>
    <property type="project" value="TreeGrafter"/>
</dbReference>
<dbReference type="SUPFAM" id="SSF55486">
    <property type="entry name" value="Metalloproteases ('zincins'), catalytic domain"/>
    <property type="match status" value="1"/>
</dbReference>
<dbReference type="InterPro" id="IPR024079">
    <property type="entry name" value="MetalloPept_cat_dom_sf"/>
</dbReference>
<organism evidence="1 2">
    <name type="scientific">Nitrosomonas aestuarii</name>
    <dbReference type="NCBI Taxonomy" id="52441"/>
    <lineage>
        <taxon>Bacteria</taxon>
        <taxon>Pseudomonadati</taxon>
        <taxon>Pseudomonadota</taxon>
        <taxon>Betaproteobacteria</taxon>
        <taxon>Nitrosomonadales</taxon>
        <taxon>Nitrosomonadaceae</taxon>
        <taxon>Nitrosomonas</taxon>
    </lineage>
</organism>
<dbReference type="PANTHER" id="PTHR30164:SF2">
    <property type="entry name" value="PROTEIN MTFA"/>
    <property type="match status" value="1"/>
</dbReference>
<reference evidence="2" key="1">
    <citation type="submission" date="2016-10" db="EMBL/GenBank/DDBJ databases">
        <authorList>
            <person name="Varghese N."/>
            <person name="Submissions S."/>
        </authorList>
    </citation>
    <scope>NUCLEOTIDE SEQUENCE [LARGE SCALE GENOMIC DNA]</scope>
    <source>
        <strain evidence="2">Nm69</strain>
    </source>
</reference>
<sequence>MSWGLNHWRRNWILQHEEIPATIWKKVISLRCLKGLSPDELKRLHELVLLFLHAKVINGAHNLVITDEMRTTVAIQACILLLNLNLDYYDDWIEIIVYPEEFILDYKYADEIGVVHHAYNIASGEAWFAGPVILSWQQIATQSQTQYAHNVIIHECAHKLDMLHEGANGCPPLHANMSAHTWHDVFNQAYADFCRQIETRPDPIIDLYAAESPAEFFAVLSEGFFESPLIIQQHFTAVYEQLVLFYRQDPAKRWASF</sequence>
<keyword evidence="2" id="KW-1185">Reference proteome</keyword>
<dbReference type="Pfam" id="PF06167">
    <property type="entry name" value="Peptidase_M90"/>
    <property type="match status" value="1"/>
</dbReference>
<dbReference type="CDD" id="cd20169">
    <property type="entry name" value="Peptidase_M90_mtfA"/>
    <property type="match status" value="1"/>
</dbReference>
<dbReference type="Gene3D" id="1.10.472.150">
    <property type="entry name" value="Glucose-regulated metallo-peptidase M90, N-terminal domain"/>
    <property type="match status" value="1"/>
</dbReference>
<accession>A0A1I4EMZ4</accession>
<name>A0A1I4EMZ4_9PROT</name>
<dbReference type="InterPro" id="IPR010384">
    <property type="entry name" value="MtfA_fam"/>
</dbReference>
<proteinExistence type="predicted"/>
<dbReference type="Proteomes" id="UP000199533">
    <property type="component" value="Unassembled WGS sequence"/>
</dbReference>
<dbReference type="GO" id="GO:0008237">
    <property type="term" value="F:metallopeptidase activity"/>
    <property type="evidence" value="ECO:0007669"/>
    <property type="project" value="InterPro"/>
</dbReference>
<dbReference type="PANTHER" id="PTHR30164">
    <property type="entry name" value="MTFA PEPTIDASE"/>
    <property type="match status" value="1"/>
</dbReference>
<dbReference type="STRING" id="52441.SAMN05216302_102946"/>
<evidence type="ECO:0008006" key="3">
    <source>
        <dbReference type="Google" id="ProtNLM"/>
    </source>
</evidence>
<evidence type="ECO:0000313" key="1">
    <source>
        <dbReference type="EMBL" id="SFL07105.1"/>
    </source>
</evidence>
<dbReference type="Gene3D" id="3.40.390.10">
    <property type="entry name" value="Collagenase (Catalytic Domain)"/>
    <property type="match status" value="1"/>
</dbReference>
<dbReference type="InterPro" id="IPR042252">
    <property type="entry name" value="MtfA_N"/>
</dbReference>